<proteinExistence type="predicted"/>
<evidence type="ECO:0000313" key="5">
    <source>
        <dbReference type="EMBL" id="CAD8920223.1"/>
    </source>
</evidence>
<dbReference type="PANTHER" id="PTHR20961">
    <property type="entry name" value="GLYCOSYLTRANSFERASE"/>
    <property type="match status" value="1"/>
</dbReference>
<dbReference type="InterPro" id="IPR049625">
    <property type="entry name" value="Glyco_transf_61_cat"/>
</dbReference>
<accession>A0A7S1GCM3</accession>
<evidence type="ECO:0000256" key="2">
    <source>
        <dbReference type="ARBA" id="ARBA00022679"/>
    </source>
</evidence>
<dbReference type="InterPro" id="IPR007657">
    <property type="entry name" value="Glycosyltransferase_61"/>
</dbReference>
<keyword evidence="2" id="KW-0808">Transferase</keyword>
<organism evidence="5">
    <name type="scientific">Bicosoecida sp. CB-2014</name>
    <dbReference type="NCBI Taxonomy" id="1486930"/>
    <lineage>
        <taxon>Eukaryota</taxon>
        <taxon>Sar</taxon>
        <taxon>Stramenopiles</taxon>
        <taxon>Bigyra</taxon>
        <taxon>Opalozoa</taxon>
        <taxon>Bicosoecida</taxon>
    </lineage>
</organism>
<sequence>MPPPAHRAYVAESAASAASPRWGRLAAALLVAAVYVSCVLPVRALEDASRFTRGGVCGAAHSPGVDVATALTTCPLHARSCADVDGRVGTTAAVTWRPCTVSQDGTGAVDDAWLAGAGVSCGAGHYRPVSFCEFTRIVLRPTGRLVAPGRKRKPVPATLEGGAAYAMFGVTHSSTLASSGAVRCAFVQRGPAVAATVTYHLGHGNWYHTVLDTLLPLYGLMERRGWLDVRDGLLLPVVEHGGLGGSQAVEGIDWATDAFTRPRREQYWTDALRSVFPSWRLLPLTNATLDALRGGMRGGVCFDSLVAGAPRIRTPGPRGRLDPGMIDRFVAHAARQMRLQAPSDGPGGTRACRGAFIVRNGRRHITNRDELVRGLTAAADGPLCGGVSLLDFDGMSVRQQAAAVRSGEFDVVFGMQGAGMTNALFAPRGTAVAMLHQWGANNDPFRQLLGARGPYGSWVNNDKAKSFADEARDPFHGSADTEVDVAAVVSLVTRLLAEQRDATAPWQSARGRACVCGGE</sequence>
<evidence type="ECO:0000259" key="4">
    <source>
        <dbReference type="Pfam" id="PF04577"/>
    </source>
</evidence>
<feature type="domain" description="Glycosyltransferase 61 catalytic" evidence="4">
    <location>
        <begin position="206"/>
        <end position="432"/>
    </location>
</feature>
<dbReference type="EMBL" id="HBFS01020090">
    <property type="protein sequence ID" value="CAD8920223.1"/>
    <property type="molecule type" value="Transcribed_RNA"/>
</dbReference>
<reference evidence="5" key="1">
    <citation type="submission" date="2021-01" db="EMBL/GenBank/DDBJ databases">
        <authorList>
            <person name="Corre E."/>
            <person name="Pelletier E."/>
            <person name="Niang G."/>
            <person name="Scheremetjew M."/>
            <person name="Finn R."/>
            <person name="Kale V."/>
            <person name="Holt S."/>
            <person name="Cochrane G."/>
            <person name="Meng A."/>
            <person name="Brown T."/>
            <person name="Cohen L."/>
        </authorList>
    </citation>
    <scope>NUCLEOTIDE SEQUENCE</scope>
    <source>
        <strain evidence="5">Ms1</strain>
    </source>
</reference>
<keyword evidence="3" id="KW-0325">Glycoprotein</keyword>
<dbReference type="Pfam" id="PF04577">
    <property type="entry name" value="Glyco_transf_61"/>
    <property type="match status" value="1"/>
</dbReference>
<evidence type="ECO:0000256" key="3">
    <source>
        <dbReference type="ARBA" id="ARBA00023180"/>
    </source>
</evidence>
<gene>
    <name evidence="5" type="ORF">BSP0115_LOCUS13485</name>
</gene>
<protein>
    <recommendedName>
        <fullName evidence="4">Glycosyltransferase 61 catalytic domain-containing protein</fullName>
    </recommendedName>
</protein>
<keyword evidence="1" id="KW-0328">Glycosyltransferase</keyword>
<dbReference type="GO" id="GO:0016757">
    <property type="term" value="F:glycosyltransferase activity"/>
    <property type="evidence" value="ECO:0007669"/>
    <property type="project" value="UniProtKB-KW"/>
</dbReference>
<dbReference type="AlphaFoldDB" id="A0A7S1GCM3"/>
<name>A0A7S1GCM3_9STRA</name>
<evidence type="ECO:0000256" key="1">
    <source>
        <dbReference type="ARBA" id="ARBA00022676"/>
    </source>
</evidence>